<dbReference type="SUPFAM" id="SSF48452">
    <property type="entry name" value="TPR-like"/>
    <property type="match status" value="2"/>
</dbReference>
<dbReference type="PROSITE" id="PS50110">
    <property type="entry name" value="RESPONSE_REGULATORY"/>
    <property type="match status" value="1"/>
</dbReference>
<feature type="modified residue" description="4-aspartylphosphate" evidence="1">
    <location>
        <position position="63"/>
    </location>
</feature>
<dbReference type="Proteomes" id="UP001596379">
    <property type="component" value="Unassembled WGS sequence"/>
</dbReference>
<dbReference type="Pfam" id="PF14559">
    <property type="entry name" value="TPR_19"/>
    <property type="match status" value="1"/>
</dbReference>
<protein>
    <submittedName>
        <fullName evidence="3">Tetratricopeptide repeat protein</fullName>
    </submittedName>
</protein>
<dbReference type="Gene3D" id="3.40.50.2300">
    <property type="match status" value="1"/>
</dbReference>
<feature type="domain" description="Response regulatory" evidence="2">
    <location>
        <begin position="13"/>
        <end position="132"/>
    </location>
</feature>
<dbReference type="SMART" id="SM00028">
    <property type="entry name" value="TPR"/>
    <property type="match status" value="4"/>
</dbReference>
<dbReference type="PANTHER" id="PTHR43228">
    <property type="entry name" value="TWO-COMPONENT RESPONSE REGULATOR"/>
    <property type="match status" value="1"/>
</dbReference>
<accession>A0ABW2J9S3</accession>
<dbReference type="SUPFAM" id="SSF52172">
    <property type="entry name" value="CheY-like"/>
    <property type="match status" value="1"/>
</dbReference>
<dbReference type="Pfam" id="PF00072">
    <property type="entry name" value="Response_reg"/>
    <property type="match status" value="1"/>
</dbReference>
<organism evidence="3 4">
    <name type="scientific">Herminiimonas aquatilis</name>
    <dbReference type="NCBI Taxonomy" id="345342"/>
    <lineage>
        <taxon>Bacteria</taxon>
        <taxon>Pseudomonadati</taxon>
        <taxon>Pseudomonadota</taxon>
        <taxon>Betaproteobacteria</taxon>
        <taxon>Burkholderiales</taxon>
        <taxon>Oxalobacteraceae</taxon>
        <taxon>Herminiimonas</taxon>
    </lineage>
</organism>
<dbReference type="Gene3D" id="1.25.40.10">
    <property type="entry name" value="Tetratricopeptide repeat domain"/>
    <property type="match status" value="2"/>
</dbReference>
<reference evidence="4" key="1">
    <citation type="journal article" date="2019" name="Int. J. Syst. Evol. Microbiol.">
        <title>The Global Catalogue of Microorganisms (GCM) 10K type strain sequencing project: providing services to taxonomists for standard genome sequencing and annotation.</title>
        <authorList>
            <consortium name="The Broad Institute Genomics Platform"/>
            <consortium name="The Broad Institute Genome Sequencing Center for Infectious Disease"/>
            <person name="Wu L."/>
            <person name="Ma J."/>
        </authorList>
    </citation>
    <scope>NUCLEOTIDE SEQUENCE [LARGE SCALE GENOMIC DNA]</scope>
    <source>
        <strain evidence="4">CCUG 36956</strain>
    </source>
</reference>
<dbReference type="InterPro" id="IPR052048">
    <property type="entry name" value="ST_Response_Regulator"/>
</dbReference>
<keyword evidence="1" id="KW-0597">Phosphoprotein</keyword>
<dbReference type="Pfam" id="PF13181">
    <property type="entry name" value="TPR_8"/>
    <property type="match status" value="1"/>
</dbReference>
<dbReference type="SMART" id="SM00448">
    <property type="entry name" value="REC"/>
    <property type="match status" value="1"/>
</dbReference>
<comment type="caution">
    <text evidence="3">The sequence shown here is derived from an EMBL/GenBank/DDBJ whole genome shotgun (WGS) entry which is preliminary data.</text>
</comment>
<dbReference type="EMBL" id="JBHTCC010000005">
    <property type="protein sequence ID" value="MFC7299967.1"/>
    <property type="molecule type" value="Genomic_DNA"/>
</dbReference>
<dbReference type="InterPro" id="IPR001789">
    <property type="entry name" value="Sig_transdc_resp-reg_receiver"/>
</dbReference>
<dbReference type="PANTHER" id="PTHR43228:SF1">
    <property type="entry name" value="TWO-COMPONENT RESPONSE REGULATOR ARR22"/>
    <property type="match status" value="1"/>
</dbReference>
<dbReference type="InterPro" id="IPR011990">
    <property type="entry name" value="TPR-like_helical_dom_sf"/>
</dbReference>
<keyword evidence="4" id="KW-1185">Reference proteome</keyword>
<proteinExistence type="predicted"/>
<dbReference type="RefSeq" id="WP_382236683.1">
    <property type="nucleotide sequence ID" value="NZ_JBHTCC010000005.1"/>
</dbReference>
<evidence type="ECO:0000313" key="4">
    <source>
        <dbReference type="Proteomes" id="UP001596379"/>
    </source>
</evidence>
<evidence type="ECO:0000313" key="3">
    <source>
        <dbReference type="EMBL" id="MFC7299967.1"/>
    </source>
</evidence>
<sequence length="544" mass="59558">MPTILNSRLAKLRALVVDDLQAMRQNIRTQLGQLGIEQVDQAATPDDAIKCIRNANYDVIVCDYNLNKETNGQQMLEYLRSNKMLSPTAMFFMVTAESSYDSVASTAEFQPDAYMVKPLTGGRIADRIERLLDKQQALKPITDRLDLKDLSGAIAECDKVAQSAPKWIVDVLKLKSSAAFDLGDSEAARKVYDQALGIRNDLVWARLGLARCHQASGKLDEAKSIVESVLEKNNQYIGAYDLLAQIAESQGRDQEALDALNKSYEVIPSARRSRLVGDAAYRVGDLEQARTAFTKAVSHTRGSLTAQASDALSLAQVHVDAHEPTMALTVLSTAARDYQDDSRFSTRQAIIAAQAFSSLGDMKSAKAAFESAMEAAGEVRANADSLDLAKAAFCVGLIEEGARIMTKAIKADHENARLVAFARRVLKDTGNEAMIEKIVEESISAGTLIVDEATRLMRDGQFDASLAKLEEALTATPDNTGVLLAAAQLHLLWMSQKGLDRSYVERVNGYLAQLDGLMPNSERVAKMYRFLRETLVKVAREAGR</sequence>
<dbReference type="InterPro" id="IPR011006">
    <property type="entry name" value="CheY-like_superfamily"/>
</dbReference>
<gene>
    <name evidence="3" type="ORF">ACFQO0_16130</name>
</gene>
<evidence type="ECO:0000259" key="2">
    <source>
        <dbReference type="PROSITE" id="PS50110"/>
    </source>
</evidence>
<evidence type="ECO:0000256" key="1">
    <source>
        <dbReference type="PROSITE-ProRule" id="PRU00169"/>
    </source>
</evidence>
<dbReference type="InterPro" id="IPR019734">
    <property type="entry name" value="TPR_rpt"/>
</dbReference>
<name>A0ABW2J9S3_9BURK</name>